<protein>
    <recommendedName>
        <fullName evidence="3">Solute-binding protein family 3/N-terminal domain-containing protein</fullName>
    </recommendedName>
</protein>
<dbReference type="SUPFAM" id="SSF53850">
    <property type="entry name" value="Periplasmic binding protein-like II"/>
    <property type="match status" value="1"/>
</dbReference>
<keyword evidence="2" id="KW-0732">Signal</keyword>
<dbReference type="PANTHER" id="PTHR35936">
    <property type="entry name" value="MEMBRANE-BOUND LYTIC MUREIN TRANSGLYCOSYLASE F"/>
    <property type="match status" value="1"/>
</dbReference>
<proteinExistence type="inferred from homology"/>
<evidence type="ECO:0000256" key="2">
    <source>
        <dbReference type="ARBA" id="ARBA00022729"/>
    </source>
</evidence>
<reference evidence="4" key="1">
    <citation type="submission" date="2021-11" db="EMBL/GenBank/DDBJ databases">
        <authorList>
            <person name="Rodrigo-Torres L."/>
            <person name="Arahal R. D."/>
            <person name="Lucena T."/>
        </authorList>
    </citation>
    <scope>NUCLEOTIDE SEQUENCE</scope>
    <source>
        <strain evidence="4">CECT 7928</strain>
    </source>
</reference>
<comment type="similarity">
    <text evidence="1">Belongs to the bacterial solute-binding protein 3 family.</text>
</comment>
<gene>
    <name evidence="4" type="ORF">VMF7928_02557</name>
</gene>
<feature type="domain" description="Solute-binding protein family 3/N-terminal" evidence="3">
    <location>
        <begin position="89"/>
        <end position="334"/>
    </location>
</feature>
<evidence type="ECO:0000313" key="4">
    <source>
        <dbReference type="EMBL" id="CAH0539985.1"/>
    </source>
</evidence>
<sequence length="352" mass="40209">MSLYIILINDGVKEFNKIRFQTDGVLIKQTIHIYNTVNSVLKGNSAISVYTLIGWDGRVCGMKVSKALLPLILLCSVSFAANAEGAKKELRWMVTIEPPITYLDASGNYKGYGIEILKRIQASLPSYEHTIFVAGNYKRLVQEVQDKQSLSCALGLFKTDERLKILYYAHVPVFYFFNMQIAMRTSMFEEMGKPEQLSLHHMMNQKNYTLGLSDGRTYSSAIREIVDQYKGQSNVRMSSQGNVGESLLNMVSLGRIDYTFVYPEEAIYLSRKHGLENKITTVPIAEAKQLGYSWPVCTKTAEGSQIASQITNALTLMRQEDSYRELYENWLSSNLLKSYRKKYQEEFLKIYE</sequence>
<dbReference type="EMBL" id="CAKLDM010000002">
    <property type="protein sequence ID" value="CAH0539985.1"/>
    <property type="molecule type" value="Genomic_DNA"/>
</dbReference>
<evidence type="ECO:0000256" key="1">
    <source>
        <dbReference type="ARBA" id="ARBA00010333"/>
    </source>
</evidence>
<keyword evidence="5" id="KW-1185">Reference proteome</keyword>
<comment type="caution">
    <text evidence="4">The sequence shown here is derived from an EMBL/GenBank/DDBJ whole genome shotgun (WGS) entry which is preliminary data.</text>
</comment>
<name>A0ABN8E5G4_9VIBR</name>
<accession>A0ABN8E5G4</accession>
<dbReference type="SMART" id="SM00062">
    <property type="entry name" value="PBPb"/>
    <property type="match status" value="1"/>
</dbReference>
<dbReference type="Pfam" id="PF00497">
    <property type="entry name" value="SBP_bac_3"/>
    <property type="match status" value="1"/>
</dbReference>
<evidence type="ECO:0000313" key="5">
    <source>
        <dbReference type="Proteomes" id="UP000838748"/>
    </source>
</evidence>
<dbReference type="Gene3D" id="3.40.190.10">
    <property type="entry name" value="Periplasmic binding protein-like II"/>
    <property type="match status" value="2"/>
</dbReference>
<organism evidence="4 5">
    <name type="scientific">Vibrio marisflavi CECT 7928</name>
    <dbReference type="NCBI Taxonomy" id="634439"/>
    <lineage>
        <taxon>Bacteria</taxon>
        <taxon>Pseudomonadati</taxon>
        <taxon>Pseudomonadota</taxon>
        <taxon>Gammaproteobacteria</taxon>
        <taxon>Vibrionales</taxon>
        <taxon>Vibrionaceae</taxon>
        <taxon>Vibrio</taxon>
    </lineage>
</organism>
<dbReference type="Proteomes" id="UP000838748">
    <property type="component" value="Unassembled WGS sequence"/>
</dbReference>
<evidence type="ECO:0000259" key="3">
    <source>
        <dbReference type="SMART" id="SM00062"/>
    </source>
</evidence>
<dbReference type="InterPro" id="IPR001638">
    <property type="entry name" value="Solute-binding_3/MltF_N"/>
</dbReference>